<proteinExistence type="predicted"/>
<gene>
    <name evidence="1" type="ORF">BCON_0094g00290</name>
</gene>
<keyword evidence="2" id="KW-1185">Reference proteome</keyword>
<dbReference type="EMBL" id="PQXN01000094">
    <property type="protein sequence ID" value="TGO55279.1"/>
    <property type="molecule type" value="Genomic_DNA"/>
</dbReference>
<evidence type="ECO:0000313" key="2">
    <source>
        <dbReference type="Proteomes" id="UP000297527"/>
    </source>
</evidence>
<dbReference type="Proteomes" id="UP000297527">
    <property type="component" value="Unassembled WGS sequence"/>
</dbReference>
<dbReference type="AlphaFoldDB" id="A0A4Z1I106"/>
<organism evidence="1 2">
    <name type="scientific">Botryotinia convoluta</name>
    <dbReference type="NCBI Taxonomy" id="54673"/>
    <lineage>
        <taxon>Eukaryota</taxon>
        <taxon>Fungi</taxon>
        <taxon>Dikarya</taxon>
        <taxon>Ascomycota</taxon>
        <taxon>Pezizomycotina</taxon>
        <taxon>Leotiomycetes</taxon>
        <taxon>Helotiales</taxon>
        <taxon>Sclerotiniaceae</taxon>
        <taxon>Botryotinia</taxon>
    </lineage>
</organism>
<comment type="caution">
    <text evidence="1">The sequence shown here is derived from an EMBL/GenBank/DDBJ whole genome shotgun (WGS) entry which is preliminary data.</text>
</comment>
<name>A0A4Z1I106_9HELO</name>
<sequence>MQTKWKGNHEKIVMEATSMATAGESYGSWLRDYGAEVTYTYDTDKIGKMRYGESIAYRLSGHLDLARNAIELALDEIPDDSEFLIEEGKVSLAISEEARRKLMNNNLMLLLRRREMN</sequence>
<accession>A0A4Z1I106</accession>
<protein>
    <submittedName>
        <fullName evidence="1">Uncharacterized protein</fullName>
    </submittedName>
</protein>
<reference evidence="1 2" key="1">
    <citation type="submission" date="2017-12" db="EMBL/GenBank/DDBJ databases">
        <title>Comparative genomics of Botrytis spp.</title>
        <authorList>
            <person name="Valero-Jimenez C.A."/>
            <person name="Tapia P."/>
            <person name="Veloso J."/>
            <person name="Silva-Moreno E."/>
            <person name="Staats M."/>
            <person name="Valdes J.H."/>
            <person name="Van Kan J.A.L."/>
        </authorList>
    </citation>
    <scope>NUCLEOTIDE SEQUENCE [LARGE SCALE GENOMIC DNA]</scope>
    <source>
        <strain evidence="1 2">MUCL11595</strain>
    </source>
</reference>
<evidence type="ECO:0000313" key="1">
    <source>
        <dbReference type="EMBL" id="TGO55279.1"/>
    </source>
</evidence>